<feature type="transmembrane region" description="Helical" evidence="1">
    <location>
        <begin position="21"/>
        <end position="40"/>
    </location>
</feature>
<evidence type="ECO:0008006" key="4">
    <source>
        <dbReference type="Google" id="ProtNLM"/>
    </source>
</evidence>
<protein>
    <recommendedName>
        <fullName evidence="4">DUF304 domain-containing protein</fullName>
    </recommendedName>
</protein>
<feature type="transmembrane region" description="Helical" evidence="1">
    <location>
        <begin position="139"/>
        <end position="157"/>
    </location>
</feature>
<organism evidence="2 3">
    <name type="scientific">Microcoleus asticus IPMA8</name>
    <dbReference type="NCBI Taxonomy" id="2563858"/>
    <lineage>
        <taxon>Bacteria</taxon>
        <taxon>Bacillati</taxon>
        <taxon>Cyanobacteriota</taxon>
        <taxon>Cyanophyceae</taxon>
        <taxon>Oscillatoriophycideae</taxon>
        <taxon>Oscillatoriales</taxon>
        <taxon>Microcoleaceae</taxon>
        <taxon>Microcoleus</taxon>
        <taxon>Microcoleus asticus</taxon>
    </lineage>
</organism>
<proteinExistence type="predicted"/>
<accession>A0ABX2CR51</accession>
<keyword evidence="1" id="KW-0812">Transmembrane</keyword>
<reference evidence="2 3" key="1">
    <citation type="journal article" date="2020" name="Sci. Rep.">
        <title>A novel cyanobacterial geosmin producer, revising GeoA distribution and dispersion patterns in Bacteria.</title>
        <authorList>
            <person name="Churro C."/>
            <person name="Semedo-Aguiar A.P."/>
            <person name="Silva A.D."/>
            <person name="Pereira-Leal J.B."/>
            <person name="Leite R.B."/>
        </authorList>
    </citation>
    <scope>NUCLEOTIDE SEQUENCE [LARGE SCALE GENOMIC DNA]</scope>
    <source>
        <strain evidence="2 3">IPMA8</strain>
    </source>
</reference>
<dbReference type="RefSeq" id="WP_172185319.1">
    <property type="nucleotide sequence ID" value="NZ_CAWPPK010000274.1"/>
</dbReference>
<keyword evidence="3" id="KW-1185">Reference proteome</keyword>
<keyword evidence="1" id="KW-0472">Membrane</keyword>
<evidence type="ECO:0000313" key="2">
    <source>
        <dbReference type="EMBL" id="NQE32860.1"/>
    </source>
</evidence>
<evidence type="ECO:0000256" key="1">
    <source>
        <dbReference type="SAM" id="Phobius"/>
    </source>
</evidence>
<keyword evidence="1" id="KW-1133">Transmembrane helix</keyword>
<evidence type="ECO:0000313" key="3">
    <source>
        <dbReference type="Proteomes" id="UP000702425"/>
    </source>
</evidence>
<sequence>MKIIKQTATELRIQTQSVFDFWLPSCLLMTLGLISLIFDYHGATLSCQRLQAKQGNCQIVRSNLLGSNIKEIQLTSLRGAKVQRCGYKSRVVLLTSVGNVPFTANSTNWGNQDAVASDINFFVKNAKHRLLRLSQNERWLGLTGGIFLLAALAAIVLRNNETYSFDGTLNTLTVKQRGLLARKVIQYSLCEIYAVEVDRTKDRDHDIWYEVRLLACGGSRISLPRTMNPYQQAKIAKAINNYLHQQNNQK</sequence>
<name>A0ABX2CR51_9CYAN</name>
<comment type="caution">
    <text evidence="2">The sequence shown here is derived from an EMBL/GenBank/DDBJ whole genome shotgun (WGS) entry which is preliminary data.</text>
</comment>
<dbReference type="Proteomes" id="UP000702425">
    <property type="component" value="Unassembled WGS sequence"/>
</dbReference>
<dbReference type="EMBL" id="SRRZ01000006">
    <property type="protein sequence ID" value="NQE32860.1"/>
    <property type="molecule type" value="Genomic_DNA"/>
</dbReference>
<gene>
    <name evidence="2" type="ORF">E5S67_00577</name>
</gene>